<proteinExistence type="predicted"/>
<name>A0A7G9U8H1_9ABAC</name>
<organism evidence="1">
    <name type="scientific">Spilarctia obliqua nucleopolyhedrovirus</name>
    <dbReference type="NCBI Taxonomy" id="1638618"/>
    <lineage>
        <taxon>Viruses</taxon>
        <taxon>Viruses incertae sedis</taxon>
        <taxon>Naldaviricetes</taxon>
        <taxon>Lefavirales</taxon>
        <taxon>Baculoviridae</taxon>
        <taxon>Alphabaculovirus</taxon>
    </lineage>
</organism>
<accession>A0A7G9U8H1</accession>
<protein>
    <submittedName>
        <fullName evidence="1">LEF4</fullName>
    </submittedName>
</protein>
<dbReference type="EMBL" id="MN750533">
    <property type="protein sequence ID" value="QNN89402.1"/>
    <property type="molecule type" value="Genomic_DNA"/>
</dbReference>
<sequence>MQSGLADQYESTAAHKIVALKSALLGVKCARPAQNLQLGSDAILARIRLELEFEGSAPATASLDRFCELIVQMEAIADSHNIAPCLPYTTLLDSAPPRKFAREQKFLTARRRRTALA</sequence>
<dbReference type="InterPro" id="IPR007790">
    <property type="entry name" value="LEF-4"/>
</dbReference>
<evidence type="ECO:0000313" key="1">
    <source>
        <dbReference type="EMBL" id="QNN89402.1"/>
    </source>
</evidence>
<dbReference type="Pfam" id="PF05098">
    <property type="entry name" value="LEF-4"/>
    <property type="match status" value="1"/>
</dbReference>
<reference evidence="1" key="1">
    <citation type="submission" date="2019-11" db="EMBL/GenBank/DDBJ databases">
        <title>Studies on the baculoviruses infecting the caterpillars, Spilarctia obliqua Walker (Erebidae) and Pieris brassicae Linn. (Pieridae) (Insecta: Lepidoptera).</title>
        <authorList>
            <person name="Paul S."/>
            <person name="Arumugaperumal A."/>
            <person name="Sathiya Balasingh Thangapandi E.J.J."/>
            <person name="Sarjubala Devi H."/>
            <person name="Johnson T."/>
            <person name="Maisnam S."/>
            <person name="Krishnavel S."/>
            <person name="Soman Syamala S."/>
            <person name="Ramamoorthy S."/>
            <person name="Karthikeyan R."/>
            <person name="Subburaman C."/>
            <person name="Jeyaprakash R."/>
            <person name="Azhaguchamy M."/>
            <person name="Ramaiyer V."/>
            <person name="Sivasubramaniam S."/>
        </authorList>
    </citation>
    <scope>NUCLEOTIDE SEQUENCE</scope>
    <source>
        <strain evidence="1">Manipur</strain>
    </source>
</reference>
<dbReference type="GO" id="GO:0006355">
    <property type="term" value="P:regulation of DNA-templated transcription"/>
    <property type="evidence" value="ECO:0007669"/>
    <property type="project" value="InterPro"/>
</dbReference>